<dbReference type="EMBL" id="CP041372">
    <property type="protein sequence ID" value="QKS71276.1"/>
    <property type="molecule type" value="Genomic_DNA"/>
</dbReference>
<evidence type="ECO:0000313" key="1">
    <source>
        <dbReference type="EMBL" id="QKS71276.1"/>
    </source>
</evidence>
<organism evidence="1 2">
    <name type="scientific">Paenalkalicoccus suaedae</name>
    <dbReference type="NCBI Taxonomy" id="2592382"/>
    <lineage>
        <taxon>Bacteria</taxon>
        <taxon>Bacillati</taxon>
        <taxon>Bacillota</taxon>
        <taxon>Bacilli</taxon>
        <taxon>Bacillales</taxon>
        <taxon>Bacillaceae</taxon>
        <taxon>Paenalkalicoccus</taxon>
    </lineage>
</organism>
<dbReference type="GO" id="GO:0003735">
    <property type="term" value="F:structural constituent of ribosome"/>
    <property type="evidence" value="ECO:0007669"/>
    <property type="project" value="InterPro"/>
</dbReference>
<dbReference type="InterPro" id="IPR005825">
    <property type="entry name" value="Ribosomal_uL24_CS"/>
</dbReference>
<dbReference type="PROSITE" id="PS01108">
    <property type="entry name" value="RIBOSOMAL_L24"/>
    <property type="match status" value="1"/>
</dbReference>
<dbReference type="GO" id="GO:0006412">
    <property type="term" value="P:translation"/>
    <property type="evidence" value="ECO:0007669"/>
    <property type="project" value="InterPro"/>
</dbReference>
<sequence length="68" mass="7606">MAEEQEQPLIASGDPVIVLEGEYKGKTATVIAPYTNSISIELDDRDEDGTKPRTVLRHSEYELLEKSE</sequence>
<dbReference type="KEGG" id="psua:FLK61_31700"/>
<reference evidence="2" key="1">
    <citation type="submission" date="2019-07" db="EMBL/GenBank/DDBJ databases">
        <title>Bacillus alkalisoli sp. nov. isolated from saline soil.</title>
        <authorList>
            <person name="Sun J.-Q."/>
            <person name="Xu L."/>
        </authorList>
    </citation>
    <scope>NUCLEOTIDE SEQUENCE [LARGE SCALE GENOMIC DNA]</scope>
    <source>
        <strain evidence="2">M4U3P1</strain>
    </source>
</reference>
<proteinExistence type="predicted"/>
<protein>
    <submittedName>
        <fullName evidence="1">DUF2187 domain-containing protein</fullName>
    </submittedName>
</protein>
<evidence type="ECO:0000313" key="2">
    <source>
        <dbReference type="Proteomes" id="UP000318138"/>
    </source>
</evidence>
<dbReference type="AlphaFoldDB" id="A0A859FGC1"/>
<keyword evidence="2" id="KW-1185">Reference proteome</keyword>
<dbReference type="RefSeq" id="WP_176009311.1">
    <property type="nucleotide sequence ID" value="NZ_CP041372.2"/>
</dbReference>
<accession>A0A859FGC1</accession>
<dbReference type="SUPFAM" id="SSF50104">
    <property type="entry name" value="Translation proteins SH3-like domain"/>
    <property type="match status" value="1"/>
</dbReference>
<dbReference type="Proteomes" id="UP000318138">
    <property type="component" value="Chromosome"/>
</dbReference>
<name>A0A859FGC1_9BACI</name>
<dbReference type="GO" id="GO:0005840">
    <property type="term" value="C:ribosome"/>
    <property type="evidence" value="ECO:0007669"/>
    <property type="project" value="InterPro"/>
</dbReference>
<dbReference type="InterPro" id="IPR008991">
    <property type="entry name" value="Translation_prot_SH3-like_sf"/>
</dbReference>
<gene>
    <name evidence="1" type="ORF">FLK61_31700</name>
</gene>